<evidence type="ECO:0000256" key="3">
    <source>
        <dbReference type="ARBA" id="ARBA00023157"/>
    </source>
</evidence>
<name>A0A8R1DSV0_CAEJA</name>
<reference evidence="8" key="1">
    <citation type="submission" date="2010-08" db="EMBL/GenBank/DDBJ databases">
        <authorList>
            <consortium name="Caenorhabditis japonica Sequencing Consortium"/>
            <person name="Wilson R.K."/>
        </authorList>
    </citation>
    <scope>NUCLEOTIDE SEQUENCE [LARGE SCALE GENOMIC DNA]</scope>
    <source>
        <strain evidence="8">DF5081</strain>
    </source>
</reference>
<feature type="compositionally biased region" description="Low complexity" evidence="4">
    <location>
        <begin position="82"/>
        <end position="92"/>
    </location>
</feature>
<evidence type="ECO:0000256" key="5">
    <source>
        <dbReference type="SAM" id="Phobius"/>
    </source>
</evidence>
<evidence type="ECO:0000256" key="1">
    <source>
        <dbReference type="ARBA" id="ARBA00011518"/>
    </source>
</evidence>
<feature type="region of interest" description="Disordered" evidence="4">
    <location>
        <begin position="82"/>
        <end position="115"/>
    </location>
</feature>
<protein>
    <submittedName>
        <fullName evidence="7">Col_cuticle_N domain-containing protein</fullName>
    </submittedName>
</protein>
<dbReference type="SMART" id="SM01088">
    <property type="entry name" value="Col_cuticle_N"/>
    <property type="match status" value="1"/>
</dbReference>
<accession>A0A8R1DSV0</accession>
<keyword evidence="5" id="KW-0472">Membrane</keyword>
<keyword evidence="5" id="KW-1133">Transmembrane helix</keyword>
<evidence type="ECO:0000313" key="8">
    <source>
        <dbReference type="Proteomes" id="UP000005237"/>
    </source>
</evidence>
<dbReference type="AlphaFoldDB" id="A0A8R1DSV0"/>
<evidence type="ECO:0000313" key="7">
    <source>
        <dbReference type="EnsemblMetazoa" id="CJA11329a.1"/>
    </source>
</evidence>
<feature type="domain" description="Nematode cuticle collagen N-terminal" evidence="6">
    <location>
        <begin position="14"/>
        <end position="66"/>
    </location>
</feature>
<feature type="transmembrane region" description="Helical" evidence="5">
    <location>
        <begin position="12"/>
        <end position="38"/>
    </location>
</feature>
<dbReference type="InterPro" id="IPR002486">
    <property type="entry name" value="Col_cuticle_N"/>
</dbReference>
<dbReference type="EnsemblMetazoa" id="CJA11329a.1">
    <property type="protein sequence ID" value="CJA11329a.1"/>
    <property type="gene ID" value="WBGene00130533"/>
</dbReference>
<keyword evidence="8" id="KW-1185">Reference proteome</keyword>
<organism evidence="7 8">
    <name type="scientific">Caenorhabditis japonica</name>
    <dbReference type="NCBI Taxonomy" id="281687"/>
    <lineage>
        <taxon>Eukaryota</taxon>
        <taxon>Metazoa</taxon>
        <taxon>Ecdysozoa</taxon>
        <taxon>Nematoda</taxon>
        <taxon>Chromadorea</taxon>
        <taxon>Rhabditida</taxon>
        <taxon>Rhabditina</taxon>
        <taxon>Rhabditomorpha</taxon>
        <taxon>Rhabditoidea</taxon>
        <taxon>Rhabditidae</taxon>
        <taxon>Peloderinae</taxon>
        <taxon>Caenorhabditis</taxon>
    </lineage>
</organism>
<comment type="subunit">
    <text evidence="1">Collagen polypeptide chains are complexed within the cuticle by disulfide bonds and other types of covalent cross-links.</text>
</comment>
<reference evidence="7" key="2">
    <citation type="submission" date="2022-06" db="UniProtKB">
        <authorList>
            <consortium name="EnsemblMetazoa"/>
        </authorList>
    </citation>
    <scope>IDENTIFICATION</scope>
    <source>
        <strain evidence="7">DF5081</strain>
    </source>
</reference>
<dbReference type="PANTHER" id="PTHR24637">
    <property type="entry name" value="COLLAGEN"/>
    <property type="match status" value="1"/>
</dbReference>
<dbReference type="Proteomes" id="UP000005237">
    <property type="component" value="Unassembled WGS sequence"/>
</dbReference>
<dbReference type="Pfam" id="PF01484">
    <property type="entry name" value="Col_cuticle_N"/>
    <property type="match status" value="1"/>
</dbReference>
<evidence type="ECO:0000256" key="4">
    <source>
        <dbReference type="SAM" id="MobiDB-lite"/>
    </source>
</evidence>
<keyword evidence="3" id="KW-1015">Disulfide bond</keyword>
<proteinExistence type="predicted"/>
<keyword evidence="5" id="KW-0812">Transmembrane</keyword>
<dbReference type="GO" id="GO:0042302">
    <property type="term" value="F:structural constituent of cuticle"/>
    <property type="evidence" value="ECO:0007669"/>
    <property type="project" value="InterPro"/>
</dbReference>
<evidence type="ECO:0000256" key="2">
    <source>
        <dbReference type="ARBA" id="ARBA00022737"/>
    </source>
</evidence>
<evidence type="ECO:0000259" key="6">
    <source>
        <dbReference type="SMART" id="SM01088"/>
    </source>
</evidence>
<sequence length="140" mass="14683">MESSIDLRLKAYRFIAYCSVGFSITAAVSLCLTLPLIFSYVENTKTQLTRESSYCRSSVQDMWSEMNNVNVVHLNRTARQAGYSSGGAADAGAGAGAPGSDGNPGTAGPPGNPGGEGEKGICPKYCAIDGGIFFEDGTRR</sequence>
<keyword evidence="2" id="KW-0677">Repeat</keyword>
<dbReference type="PANTHER" id="PTHR24637:SF289">
    <property type="entry name" value="NEMATODE CUTICLE COLLAGEN N-TERMINAL DOMAIN-CONTAINING PROTEIN"/>
    <property type="match status" value="1"/>
</dbReference>